<evidence type="ECO:0000313" key="1">
    <source>
        <dbReference type="EMBL" id="MDQ0380721.1"/>
    </source>
</evidence>
<sequence>MLEAIHAFRARVVAEVTAGWEAADRAAPASLLVRFAEDFGEFAR</sequence>
<gene>
    <name evidence="1" type="ORF">FB470_004715</name>
</gene>
<comment type="caution">
    <text evidence="1">The sequence shown here is derived from an EMBL/GenBank/DDBJ whole genome shotgun (WGS) entry which is preliminary data.</text>
</comment>
<proteinExistence type="predicted"/>
<dbReference type="EMBL" id="JAUSUT010000001">
    <property type="protein sequence ID" value="MDQ0380721.1"/>
    <property type="molecule type" value="Genomic_DNA"/>
</dbReference>
<keyword evidence="2" id="KW-1185">Reference proteome</keyword>
<reference evidence="1 2" key="1">
    <citation type="submission" date="2023-07" db="EMBL/GenBank/DDBJ databases">
        <title>Sequencing the genomes of 1000 actinobacteria strains.</title>
        <authorList>
            <person name="Klenk H.-P."/>
        </authorList>
    </citation>
    <scope>NUCLEOTIDE SEQUENCE [LARGE SCALE GENOMIC DNA]</scope>
    <source>
        <strain evidence="1 2">DSM 45805</strain>
    </source>
</reference>
<protein>
    <submittedName>
        <fullName evidence="1">Uncharacterized protein</fullName>
    </submittedName>
</protein>
<organism evidence="1 2">
    <name type="scientific">Amycolatopsis thermophila</name>
    <dbReference type="NCBI Taxonomy" id="206084"/>
    <lineage>
        <taxon>Bacteria</taxon>
        <taxon>Bacillati</taxon>
        <taxon>Actinomycetota</taxon>
        <taxon>Actinomycetes</taxon>
        <taxon>Pseudonocardiales</taxon>
        <taxon>Pseudonocardiaceae</taxon>
        <taxon>Amycolatopsis</taxon>
    </lineage>
</organism>
<name>A0ABU0F0J3_9PSEU</name>
<evidence type="ECO:0000313" key="2">
    <source>
        <dbReference type="Proteomes" id="UP001229651"/>
    </source>
</evidence>
<accession>A0ABU0F0J3</accession>
<dbReference type="Proteomes" id="UP001229651">
    <property type="component" value="Unassembled WGS sequence"/>
</dbReference>